<organism evidence="1 2">
    <name type="scientific">Rhizobium phaseoli</name>
    <dbReference type="NCBI Taxonomy" id="396"/>
    <lineage>
        <taxon>Bacteria</taxon>
        <taxon>Pseudomonadati</taxon>
        <taxon>Pseudomonadota</taxon>
        <taxon>Alphaproteobacteria</taxon>
        <taxon>Hyphomicrobiales</taxon>
        <taxon>Rhizobiaceae</taxon>
        <taxon>Rhizobium/Agrobacterium group</taxon>
        <taxon>Rhizobium</taxon>
    </lineage>
</organism>
<evidence type="ECO:0000313" key="2">
    <source>
        <dbReference type="Proteomes" id="UP000471753"/>
    </source>
</evidence>
<name>A0A7K3UJD2_9HYPH</name>
<dbReference type="Proteomes" id="UP000471753">
    <property type="component" value="Unassembled WGS sequence"/>
</dbReference>
<sequence>MSRAAEAFAAKHDIAATADDVARIRRGLARLYAAVEAIELVSDAYIQLHAGEAIRSAFLKHNPVSGQGHGVAIALAEMPSEWPPKYRASVAYHLSPLLEEVINS</sequence>
<reference evidence="1 2" key="1">
    <citation type="submission" date="2019-12" db="EMBL/GenBank/DDBJ databases">
        <title>Rhizobium genotypes associated with high levels of biological nitrogen fixation by grain legumes in a temperate-maritime cropping system.</title>
        <authorList>
            <person name="Maluk M."/>
            <person name="Francesc Ferrando Molina F."/>
            <person name="Lopez Del Egido L."/>
            <person name="Lafos M."/>
            <person name="Langarica-Fuentes A."/>
            <person name="Gebre Yohannes G."/>
            <person name="Young M.W."/>
            <person name="Martin P."/>
            <person name="Gantlett R."/>
            <person name="Kenicer G."/>
            <person name="Hawes C."/>
            <person name="Begg G.S."/>
            <person name="Quilliam R.S."/>
            <person name="Squire G.R."/>
            <person name="Poole P.S."/>
            <person name="Young P.W."/>
            <person name="Iannetta P.M."/>
            <person name="James E.K."/>
        </authorList>
    </citation>
    <scope>NUCLEOTIDE SEQUENCE [LARGE SCALE GENOMIC DNA]</scope>
    <source>
        <strain evidence="1 2">JHI366</strain>
    </source>
</reference>
<dbReference type="AlphaFoldDB" id="A0A7K3UJD2"/>
<dbReference type="RefSeq" id="WP_164014508.1">
    <property type="nucleotide sequence ID" value="NZ_WUFT01000019.1"/>
</dbReference>
<protein>
    <submittedName>
        <fullName evidence="1">Uncharacterized protein</fullName>
    </submittedName>
</protein>
<gene>
    <name evidence="1" type="ORF">GR197_25220</name>
</gene>
<evidence type="ECO:0000313" key="1">
    <source>
        <dbReference type="EMBL" id="NEJ73803.1"/>
    </source>
</evidence>
<dbReference type="EMBL" id="WUFT01000019">
    <property type="protein sequence ID" value="NEJ73803.1"/>
    <property type="molecule type" value="Genomic_DNA"/>
</dbReference>
<accession>A0A7K3UJD2</accession>
<comment type="caution">
    <text evidence="1">The sequence shown here is derived from an EMBL/GenBank/DDBJ whole genome shotgun (WGS) entry which is preliminary data.</text>
</comment>
<proteinExistence type="predicted"/>